<comment type="similarity">
    <text evidence="1">Belongs to the oxygen-dependent FAD-linked oxidoreductase family.</text>
</comment>
<name>A0A507C2F4_9FUNG</name>
<proteinExistence type="inferred from homology"/>
<dbReference type="InterPro" id="IPR006094">
    <property type="entry name" value="Oxid_FAD_bind_N"/>
</dbReference>
<dbReference type="RefSeq" id="XP_031023074.1">
    <property type="nucleotide sequence ID" value="XM_031170942.1"/>
</dbReference>
<evidence type="ECO:0000259" key="4">
    <source>
        <dbReference type="PROSITE" id="PS51387"/>
    </source>
</evidence>
<dbReference type="InterPro" id="IPR036318">
    <property type="entry name" value="FAD-bd_PCMH-like_sf"/>
</dbReference>
<accession>A0A507C2F4</accession>
<feature type="signal peptide" evidence="3">
    <location>
        <begin position="1"/>
        <end position="18"/>
    </location>
</feature>
<dbReference type="Pfam" id="PF01565">
    <property type="entry name" value="FAD_binding_4"/>
    <property type="match status" value="1"/>
</dbReference>
<feature type="chain" id="PRO_5021412747" description="FAD-binding PCMH-type domain-containing protein" evidence="3">
    <location>
        <begin position="19"/>
        <end position="596"/>
    </location>
</feature>
<dbReference type="PANTHER" id="PTHR13878:SF91">
    <property type="entry name" value="FAD BINDING DOMAIN PROTEIN (AFU_ORTHOLOGUE AFUA_6G12070)-RELATED"/>
    <property type="match status" value="1"/>
</dbReference>
<dbReference type="InterPro" id="IPR016166">
    <property type="entry name" value="FAD-bd_PCMH"/>
</dbReference>
<dbReference type="OrthoDB" id="9983560at2759"/>
<dbReference type="GO" id="GO:0016491">
    <property type="term" value="F:oxidoreductase activity"/>
    <property type="evidence" value="ECO:0007669"/>
    <property type="project" value="UniProtKB-KW"/>
</dbReference>
<dbReference type="InterPro" id="IPR050432">
    <property type="entry name" value="FAD-linked_Oxidoreductases_BP"/>
</dbReference>
<keyword evidence="3" id="KW-0732">Signal</keyword>
<dbReference type="PANTHER" id="PTHR13878">
    <property type="entry name" value="GULONOLACTONE OXIDASE"/>
    <property type="match status" value="1"/>
</dbReference>
<dbReference type="InterPro" id="IPR016169">
    <property type="entry name" value="FAD-bd_PCMH_sub2"/>
</dbReference>
<evidence type="ECO:0000256" key="1">
    <source>
        <dbReference type="ARBA" id="ARBA00005466"/>
    </source>
</evidence>
<keyword evidence="2" id="KW-0560">Oxidoreductase</keyword>
<gene>
    <name evidence="5" type="ORF">SmJEL517_g05014</name>
</gene>
<dbReference type="GO" id="GO:0071949">
    <property type="term" value="F:FAD binding"/>
    <property type="evidence" value="ECO:0007669"/>
    <property type="project" value="InterPro"/>
</dbReference>
<dbReference type="Pfam" id="PF08031">
    <property type="entry name" value="BBE"/>
    <property type="match status" value="1"/>
</dbReference>
<evidence type="ECO:0000313" key="5">
    <source>
        <dbReference type="EMBL" id="TPX31715.1"/>
    </source>
</evidence>
<evidence type="ECO:0000313" key="6">
    <source>
        <dbReference type="Proteomes" id="UP000319731"/>
    </source>
</evidence>
<dbReference type="AlphaFoldDB" id="A0A507C2F4"/>
<evidence type="ECO:0000256" key="2">
    <source>
        <dbReference type="ARBA" id="ARBA00023002"/>
    </source>
</evidence>
<dbReference type="GeneID" id="42006239"/>
<dbReference type="PROSITE" id="PS51387">
    <property type="entry name" value="FAD_PCMH"/>
    <property type="match status" value="1"/>
</dbReference>
<dbReference type="STRING" id="1806994.A0A507C2F4"/>
<comment type="caution">
    <text evidence="5">The sequence shown here is derived from an EMBL/GenBank/DDBJ whole genome shotgun (WGS) entry which is preliminary data.</text>
</comment>
<protein>
    <recommendedName>
        <fullName evidence="4">FAD-binding PCMH-type domain-containing protein</fullName>
    </recommendedName>
</protein>
<organism evidence="5 6">
    <name type="scientific">Synchytrium microbalum</name>
    <dbReference type="NCBI Taxonomy" id="1806994"/>
    <lineage>
        <taxon>Eukaryota</taxon>
        <taxon>Fungi</taxon>
        <taxon>Fungi incertae sedis</taxon>
        <taxon>Chytridiomycota</taxon>
        <taxon>Chytridiomycota incertae sedis</taxon>
        <taxon>Chytridiomycetes</taxon>
        <taxon>Synchytriales</taxon>
        <taxon>Synchytriaceae</taxon>
        <taxon>Synchytrium</taxon>
    </lineage>
</organism>
<reference evidence="5 6" key="1">
    <citation type="journal article" date="2019" name="Sci. Rep.">
        <title>Comparative genomics of chytrid fungi reveal insights into the obligate biotrophic and pathogenic lifestyle of Synchytrium endobioticum.</title>
        <authorList>
            <person name="van de Vossenberg B.T.L.H."/>
            <person name="Warris S."/>
            <person name="Nguyen H.D.T."/>
            <person name="van Gent-Pelzer M.P.E."/>
            <person name="Joly D.L."/>
            <person name="van de Geest H.C."/>
            <person name="Bonants P.J.M."/>
            <person name="Smith D.S."/>
            <person name="Levesque C.A."/>
            <person name="van der Lee T.A.J."/>
        </authorList>
    </citation>
    <scope>NUCLEOTIDE SEQUENCE [LARGE SCALE GENOMIC DNA]</scope>
    <source>
        <strain evidence="5 6">JEL517</strain>
    </source>
</reference>
<evidence type="ECO:0000256" key="3">
    <source>
        <dbReference type="SAM" id="SignalP"/>
    </source>
</evidence>
<dbReference type="EMBL" id="QEAO01000040">
    <property type="protein sequence ID" value="TPX31715.1"/>
    <property type="molecule type" value="Genomic_DNA"/>
</dbReference>
<feature type="domain" description="FAD-binding PCMH-type" evidence="4">
    <location>
        <begin position="119"/>
        <end position="300"/>
    </location>
</feature>
<dbReference type="InterPro" id="IPR012951">
    <property type="entry name" value="BBE"/>
</dbReference>
<dbReference type="SUPFAM" id="SSF56176">
    <property type="entry name" value="FAD-binding/transporter-associated domain-like"/>
    <property type="match status" value="1"/>
</dbReference>
<dbReference type="Proteomes" id="UP000319731">
    <property type="component" value="Unassembled WGS sequence"/>
</dbReference>
<sequence length="596" mass="64212">MSPPSLTIVFLLISATFAASPYCTPSDACWPSVTVWQQFNSSISGRLIQVTPWASPCFAIPGPMNQAACKSIVAGYLDDFTRANQCGAYENLNSEYCGNLECSLNYLAPYVTIGRTCSLGRIPPYAVNVQQDSDVQAAIAFAKLYNIKLVVKNTGHDYLGRSSAPDSLMIWTHNLVSMSVQPSNSICGESHPTITIGTGVQAKQAVTFAANAGFALGVGQCESVGTAGGWSQGGGHGTLAPLIGMGADQVMQAKIITADGTIRIINKCSPNDKDLFWAMRGGGGGTWGVTTEIVMKVIPDIVGISVVWESNFTLLADLGLKDTVTGSFITMLATSQPTWANISSGGQTFFFPYGFRAIYYVPSSNQALVKSAFASLLNFQQKYPLLLQTYTSKVQTWNRYVDFISNIMDPTVAYDPNGFWLRPASRLMPKTLFQTSAGIDKMTTAIMKGAAAVNVALQQVVQAIRPFSYVIFSTGPLNNPDLGNTTAVNPAWRNSYWHVIYGTGLPQGFPLAVRNNMAQAADNGAQALRDITPGSGAYSNEGSILEPDWQNSFYGYNYPTLLRVKNKYDPAGIFTVWKGVGWVAGAENTDRCYANA</sequence>
<keyword evidence="6" id="KW-1185">Reference proteome</keyword>
<dbReference type="Gene3D" id="3.30.465.10">
    <property type="match status" value="2"/>
</dbReference>